<name>A0ACA9K1K8_9GLOM</name>
<dbReference type="EMBL" id="CAJVPT010000569">
    <property type="protein sequence ID" value="CAG8446884.1"/>
    <property type="molecule type" value="Genomic_DNA"/>
</dbReference>
<dbReference type="Proteomes" id="UP000789525">
    <property type="component" value="Unassembled WGS sequence"/>
</dbReference>
<accession>A0ACA9K1K8</accession>
<comment type="caution">
    <text evidence="1">The sequence shown here is derived from an EMBL/GenBank/DDBJ whole genome shotgun (WGS) entry which is preliminary data.</text>
</comment>
<proteinExistence type="predicted"/>
<evidence type="ECO:0000313" key="1">
    <source>
        <dbReference type="EMBL" id="CAG8446884.1"/>
    </source>
</evidence>
<protein>
    <submittedName>
        <fullName evidence="1">11182_t:CDS:1</fullName>
    </submittedName>
</protein>
<reference evidence="1" key="1">
    <citation type="submission" date="2021-06" db="EMBL/GenBank/DDBJ databases">
        <authorList>
            <person name="Kallberg Y."/>
            <person name="Tangrot J."/>
            <person name="Rosling A."/>
        </authorList>
    </citation>
    <scope>NUCLEOTIDE SEQUENCE</scope>
    <source>
        <strain evidence="1">CL356</strain>
    </source>
</reference>
<gene>
    <name evidence="1" type="ORF">ACOLOM_LOCUS563</name>
</gene>
<evidence type="ECO:0000313" key="2">
    <source>
        <dbReference type="Proteomes" id="UP000789525"/>
    </source>
</evidence>
<keyword evidence="2" id="KW-1185">Reference proteome</keyword>
<organism evidence="1 2">
    <name type="scientific">Acaulospora colombiana</name>
    <dbReference type="NCBI Taxonomy" id="27376"/>
    <lineage>
        <taxon>Eukaryota</taxon>
        <taxon>Fungi</taxon>
        <taxon>Fungi incertae sedis</taxon>
        <taxon>Mucoromycota</taxon>
        <taxon>Glomeromycotina</taxon>
        <taxon>Glomeromycetes</taxon>
        <taxon>Diversisporales</taxon>
        <taxon>Acaulosporaceae</taxon>
        <taxon>Acaulospora</taxon>
    </lineage>
</organism>
<sequence length="567" mass="64443">MKGGDSEKAYSERKSVEDEENSPIPVVAAAVSTKDDPKLPCITFRFWILSTFFTSLGATLSEFYYFRPNGGGFSMFFVLLVSYVLGKWMAKVLPTKKYKIKGWEFSLNPGPFNVKEHVCIAISTGAGGGSAYATDIIAIQELFYHTSVNFIKGFLLLMSTQIIGYGLSGFLRKYLVRPANMIWPTNLVFASMYNTLHGDASETRDKLRFFLIAFSMMFVWQFVPQYMFTWLTSMALLCLIAPYNSKIKKLGSGYHGYQDSTFFIDIGSAKLTRNFYPQKLGKRKDFHFWQLILWIKMEIGEEQILPVNIMKNILAHSSLTHTYFFEIRYNQTLIIDRTTGSLNVTAYEGYSPVYLSITFAMSYLYSFIALTAAISHVFLFYGKDIWKRFRASREEEKEDIHCRLMKAYPEIPNTWYALIFVGMLAIAITLGYITEANLPWWGLLIAVALAAIMVLPIGVIQAISNNQVGLNVVTEMICGYILPGRPIANVYFKCYGYMAMYQCLLLVSDLKLGHYMKIPPRCMFTAQLWGTIVGGFVNFWILKLIIAAKRPFLDGTLNDPTGQVGDR</sequence>